<dbReference type="GeneID" id="6994852"/>
<dbReference type="AlphaFoldDB" id="B6ABP4"/>
<reference evidence="3" key="1">
    <citation type="submission" date="2008-06" db="EMBL/GenBank/DDBJ databases">
        <authorList>
            <person name="Lorenzi H."/>
            <person name="Inman J."/>
            <person name="Miller J."/>
            <person name="Schobel S."/>
            <person name="Amedeo P."/>
            <person name="Caler E.V."/>
            <person name="da Silva J."/>
        </authorList>
    </citation>
    <scope>NUCLEOTIDE SEQUENCE [LARGE SCALE GENOMIC DNA]</scope>
    <source>
        <strain evidence="3">RN66</strain>
    </source>
</reference>
<gene>
    <name evidence="3" type="ORF">CMU_028060</name>
</gene>
<organism evidence="3 4">
    <name type="scientific">Cryptosporidium muris (strain RN66)</name>
    <dbReference type="NCBI Taxonomy" id="441375"/>
    <lineage>
        <taxon>Eukaryota</taxon>
        <taxon>Sar</taxon>
        <taxon>Alveolata</taxon>
        <taxon>Apicomplexa</taxon>
        <taxon>Conoidasida</taxon>
        <taxon>Coccidia</taxon>
        <taxon>Eucoccidiorida</taxon>
        <taxon>Eimeriorina</taxon>
        <taxon>Cryptosporidiidae</taxon>
        <taxon>Cryptosporidium</taxon>
    </lineage>
</organism>
<evidence type="ECO:0000259" key="2">
    <source>
        <dbReference type="Pfam" id="PF15249"/>
    </source>
</evidence>
<proteinExistence type="predicted"/>
<sequence length="238" mass="27907">MSDSIITEKKESFSKIFDTLEEFECFVATSRKRIRDADYLDRKLVISDSTEFEKHFENLSEAIARLLPYHTFYVEELKPQKIEEEDLVKCHRKKRIKQIKQEILQRNLQNSSSIFNATKYGLIRVIHSSIVMELERHKKELSQLQALELAWKYPIENNNVQLQTKHINDNSHIHMNPYSTTNSISYYNNSAYNRDIIQGNNEQNSTNESRVELTEDSVDIDNESDFAGTDNNSNYSTL</sequence>
<evidence type="ECO:0000313" key="4">
    <source>
        <dbReference type="Proteomes" id="UP000001460"/>
    </source>
</evidence>
<evidence type="ECO:0000256" key="1">
    <source>
        <dbReference type="SAM" id="MobiDB-lite"/>
    </source>
</evidence>
<feature type="domain" description="GLTSCR protein conserved" evidence="2">
    <location>
        <begin position="50"/>
        <end position="100"/>
    </location>
</feature>
<feature type="compositionally biased region" description="Polar residues" evidence="1">
    <location>
        <begin position="229"/>
        <end position="238"/>
    </location>
</feature>
<accession>B6ABP4</accession>
<evidence type="ECO:0000313" key="3">
    <source>
        <dbReference type="EMBL" id="EEA05796.1"/>
    </source>
</evidence>
<name>B6ABP4_CRYMR</name>
<dbReference type="RefSeq" id="XP_002140145.1">
    <property type="nucleotide sequence ID" value="XM_002140109.1"/>
</dbReference>
<dbReference type="Proteomes" id="UP000001460">
    <property type="component" value="Unassembled WGS sequence"/>
</dbReference>
<feature type="compositionally biased region" description="Acidic residues" evidence="1">
    <location>
        <begin position="214"/>
        <end position="224"/>
    </location>
</feature>
<dbReference type="VEuPathDB" id="CryptoDB:CMU_028060"/>
<dbReference type="EMBL" id="DS989727">
    <property type="protein sequence ID" value="EEA05796.1"/>
    <property type="molecule type" value="Genomic_DNA"/>
</dbReference>
<dbReference type="OrthoDB" id="337525at2759"/>
<feature type="region of interest" description="Disordered" evidence="1">
    <location>
        <begin position="200"/>
        <end position="238"/>
    </location>
</feature>
<protein>
    <recommendedName>
        <fullName evidence="2">GLTSCR protein conserved domain-containing protein</fullName>
    </recommendedName>
</protein>
<dbReference type="InterPro" id="IPR015671">
    <property type="entry name" value="GSCR1_dom"/>
</dbReference>
<dbReference type="Pfam" id="PF15249">
    <property type="entry name" value="GLTSCR1"/>
    <property type="match status" value="1"/>
</dbReference>
<keyword evidence="4" id="KW-1185">Reference proteome</keyword>